<dbReference type="EC" id="2.7.13.3" evidence="2"/>
<protein>
    <recommendedName>
        <fullName evidence="2">histidine kinase</fullName>
        <ecNumber evidence="2">2.7.13.3</ecNumber>
    </recommendedName>
</protein>
<dbReference type="Gene3D" id="1.20.5.1930">
    <property type="match status" value="1"/>
</dbReference>
<dbReference type="InterPro" id="IPR003594">
    <property type="entry name" value="HATPase_dom"/>
</dbReference>
<keyword evidence="9" id="KW-0067">ATP-binding</keyword>
<feature type="transmembrane region" description="Helical" evidence="6">
    <location>
        <begin position="70"/>
        <end position="91"/>
    </location>
</feature>
<feature type="transmembrane region" description="Helical" evidence="6">
    <location>
        <begin position="43"/>
        <end position="63"/>
    </location>
</feature>
<accession>A0ABX8SE52</accession>
<dbReference type="InterPro" id="IPR045975">
    <property type="entry name" value="DUF5931"/>
</dbReference>
<evidence type="ECO:0000313" key="10">
    <source>
        <dbReference type="Proteomes" id="UP000887023"/>
    </source>
</evidence>
<comment type="catalytic activity">
    <reaction evidence="1">
        <text>ATP + protein L-histidine = ADP + protein N-phospho-L-histidine.</text>
        <dbReference type="EC" id="2.7.13.3"/>
    </reaction>
</comment>
<sequence>MAGSVTDPIGHLWRAAQVFRLVTLVYAIGQQLASVQNYTRPQLSWVLVGVMVMWTGVAAALLGGNSVPRGWVVVGDQLIAGLLIIGTRFVADHDWYHNHQTFPTNLWVTNAVFSAALQWGLTGALASAVGLAALSAVARELIDLDLWRDATAPQLIAAGAAVAVAAGTGRRAHDQLERAIRLTAATEERERLAREVHDGVLQVLAYVRRRAGEIGGPAVELADKAGEQEIALRMLISEQNSATDSGGEAVDLRPLLRTQERAGVTVAAPGVPVPLDRRVATEIAAAVAAALANVAQHAGPGARAYVLLESLDSEVLVSVRDDGVGIPPERLHDAETEGRMGVSKSIRGRIAALGGSAALVSAPGEGTEWEFRVPRDGVRQ</sequence>
<feature type="domain" description="DUF5931" evidence="8">
    <location>
        <begin position="12"/>
        <end position="134"/>
    </location>
</feature>
<feature type="transmembrane region" description="Helical" evidence="6">
    <location>
        <begin position="111"/>
        <end position="138"/>
    </location>
</feature>
<evidence type="ECO:0000256" key="3">
    <source>
        <dbReference type="ARBA" id="ARBA00022679"/>
    </source>
</evidence>
<keyword evidence="5" id="KW-0902">Two-component regulatory system</keyword>
<keyword evidence="10" id="KW-1185">Reference proteome</keyword>
<evidence type="ECO:0000256" key="1">
    <source>
        <dbReference type="ARBA" id="ARBA00000085"/>
    </source>
</evidence>
<dbReference type="Proteomes" id="UP000887023">
    <property type="component" value="Chromosome"/>
</dbReference>
<name>A0ABX8SE52_9ACTN</name>
<evidence type="ECO:0000259" key="8">
    <source>
        <dbReference type="Pfam" id="PF19354"/>
    </source>
</evidence>
<dbReference type="PANTHER" id="PTHR24421:SF61">
    <property type="entry name" value="OXYGEN SENSOR HISTIDINE KINASE NREB"/>
    <property type="match status" value="1"/>
</dbReference>
<dbReference type="Pfam" id="PF02518">
    <property type="entry name" value="HATPase_c"/>
    <property type="match status" value="1"/>
</dbReference>
<keyword evidence="6" id="KW-0812">Transmembrane</keyword>
<dbReference type="Gene3D" id="3.30.565.10">
    <property type="entry name" value="Histidine kinase-like ATPase, C-terminal domain"/>
    <property type="match status" value="1"/>
</dbReference>
<keyword evidence="6" id="KW-0472">Membrane</keyword>
<dbReference type="InterPro" id="IPR004358">
    <property type="entry name" value="Sig_transdc_His_kin-like_C"/>
</dbReference>
<dbReference type="Pfam" id="PF19354">
    <property type="entry name" value="DUF5931"/>
    <property type="match status" value="1"/>
</dbReference>
<dbReference type="GO" id="GO:0005524">
    <property type="term" value="F:ATP binding"/>
    <property type="evidence" value="ECO:0007669"/>
    <property type="project" value="UniProtKB-KW"/>
</dbReference>
<dbReference type="PRINTS" id="PR00344">
    <property type="entry name" value="BCTRLSENSOR"/>
</dbReference>
<feature type="domain" description="Histidine kinase/HSP90-like ATPase" evidence="7">
    <location>
        <begin position="283"/>
        <end position="375"/>
    </location>
</feature>
<dbReference type="InterPro" id="IPR050482">
    <property type="entry name" value="Sensor_HK_TwoCompSys"/>
</dbReference>
<evidence type="ECO:0000313" key="9">
    <source>
        <dbReference type="EMBL" id="QXQ16057.1"/>
    </source>
</evidence>
<keyword evidence="6" id="KW-1133">Transmembrane helix</keyword>
<reference evidence="9" key="1">
    <citation type="submission" date="2021-07" db="EMBL/GenBank/DDBJ databases">
        <title>Candidatus Kaistella beijingensis sp. nov. isolated from a municipal wastewater treatment plant is involved in sludge foaming.</title>
        <authorList>
            <person name="Song Y."/>
            <person name="Liu S.-J."/>
        </authorList>
    </citation>
    <scope>NUCLEOTIDE SEQUENCE</scope>
    <source>
        <strain evidence="9">DSM 43998</strain>
    </source>
</reference>
<dbReference type="PANTHER" id="PTHR24421">
    <property type="entry name" value="NITRATE/NITRITE SENSOR PROTEIN NARX-RELATED"/>
    <property type="match status" value="1"/>
</dbReference>
<dbReference type="InterPro" id="IPR036890">
    <property type="entry name" value="HATPase_C_sf"/>
</dbReference>
<organism evidence="9 10">
    <name type="scientific">Skermania pinensis</name>
    <dbReference type="NCBI Taxonomy" id="39122"/>
    <lineage>
        <taxon>Bacteria</taxon>
        <taxon>Bacillati</taxon>
        <taxon>Actinomycetota</taxon>
        <taxon>Actinomycetes</taxon>
        <taxon>Mycobacteriales</taxon>
        <taxon>Gordoniaceae</taxon>
        <taxon>Skermania</taxon>
    </lineage>
</organism>
<proteinExistence type="predicted"/>
<evidence type="ECO:0000256" key="6">
    <source>
        <dbReference type="SAM" id="Phobius"/>
    </source>
</evidence>
<evidence type="ECO:0000256" key="5">
    <source>
        <dbReference type="ARBA" id="ARBA00023012"/>
    </source>
</evidence>
<evidence type="ECO:0000256" key="2">
    <source>
        <dbReference type="ARBA" id="ARBA00012438"/>
    </source>
</evidence>
<keyword evidence="3" id="KW-0808">Transferase</keyword>
<keyword evidence="4" id="KW-0418">Kinase</keyword>
<keyword evidence="9" id="KW-0547">Nucleotide-binding</keyword>
<dbReference type="SUPFAM" id="SSF55874">
    <property type="entry name" value="ATPase domain of HSP90 chaperone/DNA topoisomerase II/histidine kinase"/>
    <property type="match status" value="1"/>
</dbReference>
<evidence type="ECO:0000259" key="7">
    <source>
        <dbReference type="Pfam" id="PF02518"/>
    </source>
</evidence>
<dbReference type="EMBL" id="CP079105">
    <property type="protein sequence ID" value="QXQ16057.1"/>
    <property type="molecule type" value="Genomic_DNA"/>
</dbReference>
<gene>
    <name evidence="9" type="ORF">KV203_18505</name>
</gene>
<evidence type="ECO:0000256" key="4">
    <source>
        <dbReference type="ARBA" id="ARBA00022777"/>
    </source>
</evidence>
<dbReference type="NCBIfam" id="NF047322">
    <property type="entry name" value="HK_morpho_MacS"/>
    <property type="match status" value="1"/>
</dbReference>